<keyword evidence="2" id="KW-0806">Transcription termination</keyword>
<keyword evidence="3" id="KW-0809">Transit peptide</keyword>
<dbReference type="InterPro" id="IPR038538">
    <property type="entry name" value="MTERF_sf"/>
</dbReference>
<reference evidence="4" key="1">
    <citation type="submission" date="2021-01" db="EMBL/GenBank/DDBJ databases">
        <title>Adiantum capillus-veneris genome.</title>
        <authorList>
            <person name="Fang Y."/>
            <person name="Liao Q."/>
        </authorList>
    </citation>
    <scope>NUCLEOTIDE SEQUENCE</scope>
    <source>
        <strain evidence="4">H3</strain>
        <tissue evidence="4">Leaf</tissue>
    </source>
</reference>
<gene>
    <name evidence="4" type="ORF">GOP47_0011998</name>
</gene>
<dbReference type="EMBL" id="JABFUD020000011">
    <property type="protein sequence ID" value="KAI5073985.1"/>
    <property type="molecule type" value="Genomic_DNA"/>
</dbReference>
<dbReference type="InterPro" id="IPR003690">
    <property type="entry name" value="MTERF"/>
</dbReference>
<evidence type="ECO:0000256" key="1">
    <source>
        <dbReference type="ARBA" id="ARBA00007692"/>
    </source>
</evidence>
<dbReference type="SMART" id="SM00733">
    <property type="entry name" value="Mterf"/>
    <property type="match status" value="11"/>
</dbReference>
<keyword evidence="5" id="KW-1185">Reference proteome</keyword>
<dbReference type="Proteomes" id="UP000886520">
    <property type="component" value="Chromosome 11"/>
</dbReference>
<proteinExistence type="inferred from homology"/>
<keyword evidence="2" id="KW-0804">Transcription</keyword>
<dbReference type="AlphaFoldDB" id="A0A9D4UUI6"/>
<dbReference type="PANTHER" id="PTHR13068:SF151">
    <property type="entry name" value="TRANSCRIPTION TERMINATION FACTOR MTERF9, CHLOROPLASTIC"/>
    <property type="match status" value="1"/>
</dbReference>
<organism evidence="4 5">
    <name type="scientific">Adiantum capillus-veneris</name>
    <name type="common">Maidenhair fern</name>
    <dbReference type="NCBI Taxonomy" id="13818"/>
    <lineage>
        <taxon>Eukaryota</taxon>
        <taxon>Viridiplantae</taxon>
        <taxon>Streptophyta</taxon>
        <taxon>Embryophyta</taxon>
        <taxon>Tracheophyta</taxon>
        <taxon>Polypodiopsida</taxon>
        <taxon>Polypodiidae</taxon>
        <taxon>Polypodiales</taxon>
        <taxon>Pteridineae</taxon>
        <taxon>Pteridaceae</taxon>
        <taxon>Vittarioideae</taxon>
        <taxon>Adiantum</taxon>
    </lineage>
</organism>
<comment type="similarity">
    <text evidence="1">Belongs to the mTERF family.</text>
</comment>
<keyword evidence="2" id="KW-0805">Transcription regulation</keyword>
<sequence>MPIICLSVRLRPSINVFSATTHSKKIFSGQIRVARCHFCQYYAISCITGGEENTILDKHDHYDELQALILSAPYPPKGKSASSALQAPTLLEKEALAMEGFASEFSRRQQSDAVNELLDLLEYKGVPAGYAFEFLRHATGLIDDLVLLASRAEGPAMASTTNVSSSPVHLTEASHNSEGSLKRNLQGFLPLQYISSRLRLKRSHVHKIDGSLASKIACLAEQAGIPRLVYYFYMLNVKAFDIPRLLPYVGQRIDTVMAKVEFLRTLGVKASYLPSVLARWPQLFQYECDQLAVVEEFLKGLGLSQKEIGVLVQKHPEILGQDVEKDLRLTVDFLEGLGVPLEGVKMLITRHPFLILEGAEKSLSPLICYLESIGVKQEHIGALLVRRPVLVTSDIKKDLWPVGDYLKKLHASADDIDKIITSFPRLFRYNLGQDFQPAVSHLESLGVDPVLMGKLFRRHPQLLKNRLNFESKTSFLVNLGLEKKDLGKVIYNAPQLLGLSVDDKVQPAIQFLESLGITRSSLLKVIKRKPMILAHSIEMKLRPNTEFLKGLGINCDDIAKLVTRHPQLLTLSVEKNLEPTVAYLMQLSFQRVEVADMVRKLPSLLGFSVVTVLEPKYNYLVQIMQRSPKELVKFPQFFSYSLEKRLIPRHQVLGDACNLHSLSSIYGCSDVEFEKKMYRWKLVSREKAT</sequence>
<evidence type="ECO:0000313" key="5">
    <source>
        <dbReference type="Proteomes" id="UP000886520"/>
    </source>
</evidence>
<comment type="caution">
    <text evidence="4">The sequence shown here is derived from an EMBL/GenBank/DDBJ whole genome shotgun (WGS) entry which is preliminary data.</text>
</comment>
<dbReference type="PANTHER" id="PTHR13068">
    <property type="entry name" value="CGI-12 PROTEIN-RELATED"/>
    <property type="match status" value="1"/>
</dbReference>
<accession>A0A9D4UUI6</accession>
<name>A0A9D4UUI6_ADICA</name>
<dbReference type="Gene3D" id="1.25.70.10">
    <property type="entry name" value="Transcription termination factor 3, mitochondrial"/>
    <property type="match status" value="3"/>
</dbReference>
<evidence type="ECO:0000313" key="4">
    <source>
        <dbReference type="EMBL" id="KAI5073985.1"/>
    </source>
</evidence>
<dbReference type="GO" id="GO:0006353">
    <property type="term" value="P:DNA-templated transcription termination"/>
    <property type="evidence" value="ECO:0007669"/>
    <property type="project" value="UniProtKB-KW"/>
</dbReference>
<dbReference type="OrthoDB" id="637682at2759"/>
<evidence type="ECO:0000256" key="3">
    <source>
        <dbReference type="ARBA" id="ARBA00022946"/>
    </source>
</evidence>
<dbReference type="Pfam" id="PF02536">
    <property type="entry name" value="mTERF"/>
    <property type="match status" value="2"/>
</dbReference>
<dbReference type="GO" id="GO:0003676">
    <property type="term" value="F:nucleic acid binding"/>
    <property type="evidence" value="ECO:0007669"/>
    <property type="project" value="InterPro"/>
</dbReference>
<evidence type="ECO:0000256" key="2">
    <source>
        <dbReference type="ARBA" id="ARBA00022472"/>
    </source>
</evidence>
<protein>
    <submittedName>
        <fullName evidence="4">Uncharacterized protein</fullName>
    </submittedName>
</protein>